<keyword evidence="2" id="KW-1185">Reference proteome</keyword>
<sequence length="58" mass="6535">MIRNKVRNDASEMLSSVTGQKKCLFIDIRGLGKHQFSVAIAQMCKLKNVHKENSAKQC</sequence>
<comment type="caution">
    <text evidence="1">The sequence shown here is derived from an EMBL/GenBank/DDBJ whole genome shotgun (WGS) entry which is preliminary data.</text>
</comment>
<dbReference type="Proteomes" id="UP000789366">
    <property type="component" value="Unassembled WGS sequence"/>
</dbReference>
<feature type="non-terminal residue" evidence="1">
    <location>
        <position position="58"/>
    </location>
</feature>
<protein>
    <submittedName>
        <fullName evidence="1">20_t:CDS:1</fullName>
    </submittedName>
</protein>
<name>A0ACA9L328_9GLOM</name>
<accession>A0ACA9L328</accession>
<evidence type="ECO:0000313" key="1">
    <source>
        <dbReference type="EMBL" id="CAG8504803.1"/>
    </source>
</evidence>
<gene>
    <name evidence="1" type="ORF">SPELUC_LOCUS3186</name>
</gene>
<reference evidence="1" key="1">
    <citation type="submission" date="2021-06" db="EMBL/GenBank/DDBJ databases">
        <authorList>
            <person name="Kallberg Y."/>
            <person name="Tangrot J."/>
            <person name="Rosling A."/>
        </authorList>
    </citation>
    <scope>NUCLEOTIDE SEQUENCE</scope>
    <source>
        <strain evidence="1">28 12/20/2015</strain>
    </source>
</reference>
<dbReference type="EMBL" id="CAJVPW010002364">
    <property type="protein sequence ID" value="CAG8504803.1"/>
    <property type="molecule type" value="Genomic_DNA"/>
</dbReference>
<proteinExistence type="predicted"/>
<evidence type="ECO:0000313" key="2">
    <source>
        <dbReference type="Proteomes" id="UP000789366"/>
    </source>
</evidence>
<organism evidence="1 2">
    <name type="scientific">Cetraspora pellucida</name>
    <dbReference type="NCBI Taxonomy" id="1433469"/>
    <lineage>
        <taxon>Eukaryota</taxon>
        <taxon>Fungi</taxon>
        <taxon>Fungi incertae sedis</taxon>
        <taxon>Mucoromycota</taxon>
        <taxon>Glomeromycotina</taxon>
        <taxon>Glomeromycetes</taxon>
        <taxon>Diversisporales</taxon>
        <taxon>Gigasporaceae</taxon>
        <taxon>Cetraspora</taxon>
    </lineage>
</organism>